<keyword evidence="4" id="KW-0963">Cytoplasm</keyword>
<feature type="transmembrane region" description="Helical" evidence="8">
    <location>
        <begin position="92"/>
        <end position="115"/>
    </location>
</feature>
<dbReference type="GO" id="GO:0015631">
    <property type="term" value="F:tubulin binding"/>
    <property type="evidence" value="ECO:0007669"/>
    <property type="project" value="InterPro"/>
</dbReference>
<evidence type="ECO:0000256" key="5">
    <source>
        <dbReference type="ARBA" id="ARBA00022692"/>
    </source>
</evidence>
<dbReference type="InterPro" id="IPR011992">
    <property type="entry name" value="EF-hand-dom_pair"/>
</dbReference>
<dbReference type="InterPro" id="IPR008907">
    <property type="entry name" value="TPP/p25"/>
</dbReference>
<feature type="transmembrane region" description="Helical" evidence="8">
    <location>
        <begin position="188"/>
        <end position="214"/>
    </location>
</feature>
<comment type="caution">
    <text evidence="11">The sequence shown here is derived from an EMBL/GenBank/DDBJ whole genome shotgun (WGS) entry which is preliminary data.</text>
</comment>
<feature type="compositionally biased region" description="Basic and acidic residues" evidence="9">
    <location>
        <begin position="698"/>
        <end position="711"/>
    </location>
</feature>
<dbReference type="SUPFAM" id="SSF47473">
    <property type="entry name" value="EF-hand"/>
    <property type="match status" value="1"/>
</dbReference>
<evidence type="ECO:0000256" key="8">
    <source>
        <dbReference type="RuleBase" id="RU079119"/>
    </source>
</evidence>
<dbReference type="GO" id="GO:0005737">
    <property type="term" value="C:cytoplasm"/>
    <property type="evidence" value="ECO:0007669"/>
    <property type="project" value="UniProtKB-SubCell"/>
</dbReference>
<feature type="region of interest" description="Disordered" evidence="9">
    <location>
        <begin position="33"/>
        <end position="57"/>
    </location>
</feature>
<dbReference type="FunFam" id="1.10.238.10:FF:000057">
    <property type="entry name" value="Tubulin polymerization-promoting protein family member 3"/>
    <property type="match status" value="1"/>
</dbReference>
<comment type="domain">
    <text evidence="8">The DHHC domain is required for palmitoyltransferase activity.</text>
</comment>
<dbReference type="GO" id="GO:0016020">
    <property type="term" value="C:membrane"/>
    <property type="evidence" value="ECO:0007669"/>
    <property type="project" value="UniProtKB-SubCell"/>
</dbReference>
<feature type="transmembrane region" description="Helical" evidence="8">
    <location>
        <begin position="65"/>
        <end position="86"/>
    </location>
</feature>
<feature type="region of interest" description="Disordered" evidence="9">
    <location>
        <begin position="302"/>
        <end position="351"/>
    </location>
</feature>
<sequence length="711" mass="78755">MEKTLSQGLFHVILSSFKKILLMRCCDRHLRRTEPAPGGSRNELVTPPPRSRRNGWSGKPESLQLISYLTYTYFVIVGFGIFIPLLPTPWDLMAYGLLGFLFIVHLVTHIASVTIDPAEPSVRARNYSTTLPTFDKNKHEHVICDLHCKICDIDVGPRAKHCKTCNKCVTDFDHHCIYLNNCVGRRNYWFFFVTALTAAIGVLLLLLIVLFIFIEHFLNAAVLRTAPQFQGLNNSTWLVFLPLAPVQTSSAGLLVVSSFTIILALVYFLVLVHLLGFHIFLLTKKVTTYEYIMKKRQARNNRDVVSGRKQSRPTSAESAKPQPSVNVSVDCESPMPSLTSQTSHSSAEYEDERKELAARLSMTICAELRRLQILSSPGPNNYYSTRASTEMMPGMRALSESLSWTGQQQVVVNGEQGNEMSTEATPVIQNPLGSSVIGTAAVEQQLSVDARIYTNSCIKKPRESPSCSSREGVMEGTHATTGPNNGEEFKVQMAKHNNHAPLRPPSEQSKDRATKRLSTESNGISEGGAGARTPVEVTALEEAFRRFAIHGDTRATGKEMHGKNWSKLCKDCGVIDGKSVTLTDVDIVFSKVKKKSSRTITFNEFKDALTELSRKRFKEKGNDEAAEEVFKLIEGKSPVISGVTRAVASPTVSRLTDTTKFTGSHKERFDQTGRGKGKAGRVDVLDTSGYVSGYKHAGSYEKKTGPRPKPE</sequence>
<keyword evidence="8" id="KW-0012">Acyltransferase</keyword>
<evidence type="ECO:0000256" key="9">
    <source>
        <dbReference type="SAM" id="MobiDB-lite"/>
    </source>
</evidence>
<dbReference type="PANTHER" id="PTHR12932:SF18">
    <property type="entry name" value="TUBULIN POLYMERIZATION-PROMOTING PROTEIN"/>
    <property type="match status" value="1"/>
</dbReference>
<keyword evidence="12" id="KW-1185">Reference proteome</keyword>
<evidence type="ECO:0000313" key="12">
    <source>
        <dbReference type="Proteomes" id="UP000823561"/>
    </source>
</evidence>
<dbReference type="EC" id="2.3.1.225" evidence="8"/>
<feature type="domain" description="EF-hand" evidence="10">
    <location>
        <begin position="580"/>
        <end position="615"/>
    </location>
</feature>
<evidence type="ECO:0000259" key="10">
    <source>
        <dbReference type="PROSITE" id="PS50222"/>
    </source>
</evidence>
<evidence type="ECO:0000256" key="2">
    <source>
        <dbReference type="ARBA" id="ARBA00004496"/>
    </source>
</evidence>
<dbReference type="InterPro" id="IPR001594">
    <property type="entry name" value="Palmitoyltrfase_DHHC"/>
</dbReference>
<gene>
    <name evidence="11" type="ORF">AALO_G00183860</name>
</gene>
<comment type="similarity">
    <text evidence="3">Belongs to the TPPP family.</text>
</comment>
<keyword evidence="7 8" id="KW-0472">Membrane</keyword>
<dbReference type="Proteomes" id="UP000823561">
    <property type="component" value="Chromosome 13"/>
</dbReference>
<dbReference type="PROSITE" id="PS50216">
    <property type="entry name" value="DHHC"/>
    <property type="match status" value="1"/>
</dbReference>
<protein>
    <recommendedName>
        <fullName evidence="8">Palmitoyltransferase</fullName>
        <ecNumber evidence="8">2.3.1.225</ecNumber>
    </recommendedName>
</protein>
<evidence type="ECO:0000256" key="6">
    <source>
        <dbReference type="ARBA" id="ARBA00022989"/>
    </source>
</evidence>
<organism evidence="11 12">
    <name type="scientific">Alosa alosa</name>
    <name type="common">allis shad</name>
    <dbReference type="NCBI Taxonomy" id="278164"/>
    <lineage>
        <taxon>Eukaryota</taxon>
        <taxon>Metazoa</taxon>
        <taxon>Chordata</taxon>
        <taxon>Craniata</taxon>
        <taxon>Vertebrata</taxon>
        <taxon>Euteleostomi</taxon>
        <taxon>Actinopterygii</taxon>
        <taxon>Neopterygii</taxon>
        <taxon>Teleostei</taxon>
        <taxon>Clupei</taxon>
        <taxon>Clupeiformes</taxon>
        <taxon>Clupeoidei</taxon>
        <taxon>Clupeidae</taxon>
        <taxon>Alosa</taxon>
    </lineage>
</organism>
<dbReference type="Gene3D" id="1.10.238.10">
    <property type="entry name" value="EF-hand"/>
    <property type="match status" value="1"/>
</dbReference>
<dbReference type="PROSITE" id="PS50222">
    <property type="entry name" value="EF_HAND_2"/>
    <property type="match status" value="1"/>
</dbReference>
<feature type="compositionally biased region" description="Polar residues" evidence="9">
    <location>
        <begin position="312"/>
        <end position="327"/>
    </location>
</feature>
<dbReference type="GO" id="GO:0019706">
    <property type="term" value="F:protein-cysteine S-palmitoyltransferase activity"/>
    <property type="evidence" value="ECO:0007669"/>
    <property type="project" value="UniProtKB-EC"/>
</dbReference>
<dbReference type="PANTHER" id="PTHR12932">
    <property type="entry name" value="P25 ALPHA-RELATED"/>
    <property type="match status" value="1"/>
</dbReference>
<feature type="region of interest" description="Disordered" evidence="9">
    <location>
        <begin position="498"/>
        <end position="530"/>
    </location>
</feature>
<dbReference type="AlphaFoldDB" id="A0AAV6G9G8"/>
<evidence type="ECO:0000256" key="1">
    <source>
        <dbReference type="ARBA" id="ARBA00004141"/>
    </source>
</evidence>
<keyword evidence="6 8" id="KW-1133">Transmembrane helix</keyword>
<name>A0AAV6G9G8_9TELE</name>
<comment type="catalytic activity">
    <reaction evidence="8">
        <text>L-cysteinyl-[protein] + hexadecanoyl-CoA = S-hexadecanoyl-L-cysteinyl-[protein] + CoA</text>
        <dbReference type="Rhea" id="RHEA:36683"/>
        <dbReference type="Rhea" id="RHEA-COMP:10131"/>
        <dbReference type="Rhea" id="RHEA-COMP:11032"/>
        <dbReference type="ChEBI" id="CHEBI:29950"/>
        <dbReference type="ChEBI" id="CHEBI:57287"/>
        <dbReference type="ChEBI" id="CHEBI:57379"/>
        <dbReference type="ChEBI" id="CHEBI:74151"/>
        <dbReference type="EC" id="2.3.1.225"/>
    </reaction>
</comment>
<evidence type="ECO:0000256" key="3">
    <source>
        <dbReference type="ARBA" id="ARBA00010994"/>
    </source>
</evidence>
<dbReference type="GO" id="GO:0005509">
    <property type="term" value="F:calcium ion binding"/>
    <property type="evidence" value="ECO:0007669"/>
    <property type="project" value="InterPro"/>
</dbReference>
<dbReference type="EMBL" id="JADWDJ010000013">
    <property type="protein sequence ID" value="KAG5271774.1"/>
    <property type="molecule type" value="Genomic_DNA"/>
</dbReference>
<dbReference type="Pfam" id="PF01529">
    <property type="entry name" value="DHHC"/>
    <property type="match status" value="1"/>
</dbReference>
<feature type="compositionally biased region" description="Polar residues" evidence="9">
    <location>
        <begin position="336"/>
        <end position="346"/>
    </location>
</feature>
<comment type="subcellular location">
    <subcellularLocation>
        <location evidence="2">Cytoplasm</location>
    </subcellularLocation>
    <subcellularLocation>
        <location evidence="1">Membrane</location>
        <topology evidence="1">Multi-pass membrane protein</topology>
    </subcellularLocation>
</comment>
<dbReference type="Pfam" id="PF05517">
    <property type="entry name" value="p25-alpha"/>
    <property type="match status" value="1"/>
</dbReference>
<feature type="transmembrane region" description="Helical" evidence="8">
    <location>
        <begin position="251"/>
        <end position="275"/>
    </location>
</feature>
<dbReference type="InterPro" id="IPR002048">
    <property type="entry name" value="EF_hand_dom"/>
</dbReference>
<accession>A0AAV6G9G8</accession>
<feature type="compositionally biased region" description="Basic and acidic residues" evidence="9">
    <location>
        <begin position="508"/>
        <end position="518"/>
    </location>
</feature>
<evidence type="ECO:0000313" key="11">
    <source>
        <dbReference type="EMBL" id="KAG5271774.1"/>
    </source>
</evidence>
<dbReference type="GO" id="GO:0001578">
    <property type="term" value="P:microtubule bundle formation"/>
    <property type="evidence" value="ECO:0007669"/>
    <property type="project" value="TreeGrafter"/>
</dbReference>
<proteinExistence type="inferred from homology"/>
<reference evidence="11" key="1">
    <citation type="submission" date="2020-10" db="EMBL/GenBank/DDBJ databases">
        <title>Chromosome-scale genome assembly of the Allis shad, Alosa alosa.</title>
        <authorList>
            <person name="Margot Z."/>
            <person name="Christophe K."/>
            <person name="Cabau C."/>
            <person name="Louis A."/>
            <person name="Berthelot C."/>
            <person name="Parey E."/>
            <person name="Roest Crollius H."/>
            <person name="Montfort J."/>
            <person name="Robinson-Rechavi M."/>
            <person name="Bucao C."/>
            <person name="Bouchez O."/>
            <person name="Gislard M."/>
            <person name="Lluch J."/>
            <person name="Milhes M."/>
            <person name="Lampietro C."/>
            <person name="Lopez Roques C."/>
            <person name="Donnadieu C."/>
            <person name="Braasch I."/>
            <person name="Desvignes T."/>
            <person name="Postlethwait J."/>
            <person name="Bobe J."/>
            <person name="Guiguen Y."/>
        </authorList>
    </citation>
    <scope>NUCLEOTIDE SEQUENCE</scope>
    <source>
        <strain evidence="11">M-15738</strain>
        <tissue evidence="11">Blood</tissue>
    </source>
</reference>
<feature type="region of interest" description="Disordered" evidence="9">
    <location>
        <begin position="691"/>
        <end position="711"/>
    </location>
</feature>
<keyword evidence="8" id="KW-0808">Transferase</keyword>
<evidence type="ECO:0000256" key="7">
    <source>
        <dbReference type="ARBA" id="ARBA00023136"/>
    </source>
</evidence>
<dbReference type="GO" id="GO:0046785">
    <property type="term" value="P:microtubule polymerization"/>
    <property type="evidence" value="ECO:0007669"/>
    <property type="project" value="InterPro"/>
</dbReference>
<evidence type="ECO:0000256" key="4">
    <source>
        <dbReference type="ARBA" id="ARBA00022490"/>
    </source>
</evidence>
<keyword evidence="5 8" id="KW-0812">Transmembrane</keyword>
<dbReference type="GO" id="GO:0005874">
    <property type="term" value="C:microtubule"/>
    <property type="evidence" value="ECO:0007669"/>
    <property type="project" value="TreeGrafter"/>
</dbReference>
<feature type="region of interest" description="Disordered" evidence="9">
    <location>
        <begin position="460"/>
        <end position="486"/>
    </location>
</feature>
<comment type="similarity">
    <text evidence="8">Belongs to the DHHC palmitoyltransferase family.</text>
</comment>
<dbReference type="GO" id="GO:0032273">
    <property type="term" value="P:positive regulation of protein polymerization"/>
    <property type="evidence" value="ECO:0007669"/>
    <property type="project" value="TreeGrafter"/>
</dbReference>